<keyword evidence="16" id="KW-1185">Reference proteome</keyword>
<keyword evidence="9" id="KW-0539">Nucleus</keyword>
<dbReference type="InParanoid" id="A0A3B3ICC9"/>
<feature type="compositionally biased region" description="Low complexity" evidence="13">
    <location>
        <begin position="97"/>
        <end position="106"/>
    </location>
</feature>
<gene>
    <name evidence="15" type="primary">znf326</name>
</gene>
<dbReference type="GO" id="GO:0003677">
    <property type="term" value="F:DNA binding"/>
    <property type="evidence" value="ECO:0007669"/>
    <property type="project" value="UniProtKB-KW"/>
</dbReference>
<evidence type="ECO:0000313" key="16">
    <source>
        <dbReference type="Proteomes" id="UP000001038"/>
    </source>
</evidence>
<comment type="similarity">
    <text evidence="12">Belongs to the AKAP95 family.</text>
</comment>
<keyword evidence="7" id="KW-0238">DNA-binding</keyword>
<evidence type="ECO:0000259" key="14">
    <source>
        <dbReference type="PROSITE" id="PS51799"/>
    </source>
</evidence>
<dbReference type="Pfam" id="PF04988">
    <property type="entry name" value="AKAP95"/>
    <property type="match status" value="1"/>
</dbReference>
<keyword evidence="2" id="KW-0507">mRNA processing</keyword>
<evidence type="ECO:0000256" key="10">
    <source>
        <dbReference type="ARBA" id="ARBA00040207"/>
    </source>
</evidence>
<dbReference type="GeneID" id="101159222"/>
<dbReference type="GO" id="GO:0006397">
    <property type="term" value="P:mRNA processing"/>
    <property type="evidence" value="ECO:0007669"/>
    <property type="project" value="UniProtKB-KW"/>
</dbReference>
<evidence type="ECO:0000256" key="9">
    <source>
        <dbReference type="ARBA" id="ARBA00023242"/>
    </source>
</evidence>
<evidence type="ECO:0000256" key="2">
    <source>
        <dbReference type="ARBA" id="ARBA00022664"/>
    </source>
</evidence>
<dbReference type="InterPro" id="IPR034736">
    <property type="entry name" value="ZF_C2H2_AKAP95"/>
</dbReference>
<dbReference type="GO" id="GO:0008270">
    <property type="term" value="F:zinc ion binding"/>
    <property type="evidence" value="ECO:0007669"/>
    <property type="project" value="UniProtKB-KW"/>
</dbReference>
<keyword evidence="3" id="KW-0479">Metal-binding</keyword>
<accession>A0A3B3ICC9</accession>
<evidence type="ECO:0000256" key="8">
    <source>
        <dbReference type="ARBA" id="ARBA00023187"/>
    </source>
</evidence>
<dbReference type="AlphaFoldDB" id="A0A3B3ICC9"/>
<dbReference type="PANTHER" id="PTHR12190">
    <property type="entry name" value="A-KINASE ANCHOR PROTEIN AKAP 8"/>
    <property type="match status" value="1"/>
</dbReference>
<dbReference type="Bgee" id="ENSORLG00000022567">
    <property type="expression patterns" value="Expressed in gastrula and 14 other cell types or tissues"/>
</dbReference>
<feature type="domain" description="C2H2 AKAP95-type" evidence="14">
    <location>
        <begin position="354"/>
        <end position="377"/>
    </location>
</feature>
<keyword evidence="4" id="KW-0677">Repeat</keyword>
<dbReference type="GO" id="GO:0008380">
    <property type="term" value="P:RNA splicing"/>
    <property type="evidence" value="ECO:0007669"/>
    <property type="project" value="UniProtKB-KW"/>
</dbReference>
<reference evidence="15" key="3">
    <citation type="submission" date="2025-09" db="UniProtKB">
        <authorList>
            <consortium name="Ensembl"/>
        </authorList>
    </citation>
    <scope>IDENTIFICATION</scope>
    <source>
        <strain evidence="15">Hd-rR</strain>
    </source>
</reference>
<dbReference type="RefSeq" id="XP_023820597.1">
    <property type="nucleotide sequence ID" value="XM_023964829.1"/>
</dbReference>
<evidence type="ECO:0000256" key="5">
    <source>
        <dbReference type="ARBA" id="ARBA00022771"/>
    </source>
</evidence>
<dbReference type="Proteomes" id="UP000001038">
    <property type="component" value="Chromosome 17"/>
</dbReference>
<dbReference type="Ensembl" id="ENSORLT00000035022.1">
    <property type="protein sequence ID" value="ENSORLP00000041488.1"/>
    <property type="gene ID" value="ENSORLG00000022567.1"/>
</dbReference>
<keyword evidence="8" id="KW-0508">mRNA splicing</keyword>
<dbReference type="STRING" id="8090.ENSORLP00000041488"/>
<reference evidence="15 16" key="1">
    <citation type="journal article" date="2007" name="Nature">
        <title>The medaka draft genome and insights into vertebrate genome evolution.</title>
        <authorList>
            <person name="Kasahara M."/>
            <person name="Naruse K."/>
            <person name="Sasaki S."/>
            <person name="Nakatani Y."/>
            <person name="Qu W."/>
            <person name="Ahsan B."/>
            <person name="Yamada T."/>
            <person name="Nagayasu Y."/>
            <person name="Doi K."/>
            <person name="Kasai Y."/>
            <person name="Jindo T."/>
            <person name="Kobayashi D."/>
            <person name="Shimada A."/>
            <person name="Toyoda A."/>
            <person name="Kuroki Y."/>
            <person name="Fujiyama A."/>
            <person name="Sasaki T."/>
            <person name="Shimizu A."/>
            <person name="Asakawa S."/>
            <person name="Shimizu N."/>
            <person name="Hashimoto S."/>
            <person name="Yang J."/>
            <person name="Lee Y."/>
            <person name="Matsushima K."/>
            <person name="Sugano S."/>
            <person name="Sakaizumi M."/>
            <person name="Narita T."/>
            <person name="Ohishi K."/>
            <person name="Haga S."/>
            <person name="Ohta F."/>
            <person name="Nomoto H."/>
            <person name="Nogata K."/>
            <person name="Morishita T."/>
            <person name="Endo T."/>
            <person name="Shin-I T."/>
            <person name="Takeda H."/>
            <person name="Morishita S."/>
            <person name="Kohara Y."/>
        </authorList>
    </citation>
    <scope>NUCLEOTIDE SEQUENCE [LARGE SCALE GENOMIC DNA]</scope>
    <source>
        <strain evidence="15 16">Hd-rR</strain>
    </source>
</reference>
<sequence length="420" mass="46711">MKKRHLNPTPPVVPYRAALGYNPPPPMRVPPRFIEAMRRITGTEPAVNPAEPKRSEPTRTAAPPSVNKWKSSFKVLGDQEDSPQMQTANSPERTELYDPSSPLSSDSEPEGPRAPPPTHSPPNLEVILPRQHHDSGRWDRESRLPDRLDLVPGSSPAGSRGLSPGFRPAQRPAYSAEAEPLGCTGFGFNSLDKHNHLPPDRTPLQQLGASAEEEGRIVPECRREAAAPPTTSPPRFKRDYLRPLEAEVDQDLPRTKVTKTEETAAAQSRCPITCDLCDVGVANAQELQAHLDCKSHWDTMQYIQEHNSYDDVTAAFLQEVMLSKSLQCSRAIEDSALTALQENDHMTKVEMFHCAACKLLVPTSGADVKAHITSVDHLRNTKEFEEQQRRACLSKAETLMKELKPQFEHFLNVLKLNGQT</sequence>
<name>A0A3B3ICC9_ORYLA</name>
<organism evidence="15 16">
    <name type="scientific">Oryzias latipes</name>
    <name type="common">Japanese rice fish</name>
    <name type="synonym">Japanese killifish</name>
    <dbReference type="NCBI Taxonomy" id="8090"/>
    <lineage>
        <taxon>Eukaryota</taxon>
        <taxon>Metazoa</taxon>
        <taxon>Chordata</taxon>
        <taxon>Craniata</taxon>
        <taxon>Vertebrata</taxon>
        <taxon>Euteleostomi</taxon>
        <taxon>Actinopterygii</taxon>
        <taxon>Neopterygii</taxon>
        <taxon>Teleostei</taxon>
        <taxon>Neoteleostei</taxon>
        <taxon>Acanthomorphata</taxon>
        <taxon>Ovalentaria</taxon>
        <taxon>Atherinomorphae</taxon>
        <taxon>Beloniformes</taxon>
        <taxon>Adrianichthyidae</taxon>
        <taxon>Oryziinae</taxon>
        <taxon>Oryzias</taxon>
    </lineage>
</organism>
<comment type="subcellular location">
    <subcellularLocation>
        <location evidence="1">Nucleus</location>
    </subcellularLocation>
</comment>
<evidence type="ECO:0000256" key="1">
    <source>
        <dbReference type="ARBA" id="ARBA00004123"/>
    </source>
</evidence>
<dbReference type="GO" id="GO:0032784">
    <property type="term" value="P:regulation of DNA-templated transcription elongation"/>
    <property type="evidence" value="ECO:0000318"/>
    <property type="project" value="GO_Central"/>
</dbReference>
<evidence type="ECO:0000256" key="7">
    <source>
        <dbReference type="ARBA" id="ARBA00023125"/>
    </source>
</evidence>
<dbReference type="GeneTree" id="ENSGT00530000068748"/>
<dbReference type="PROSITE" id="PS51799">
    <property type="entry name" value="ZF_C2H2_AKAP95"/>
    <property type="match status" value="1"/>
</dbReference>
<evidence type="ECO:0000256" key="4">
    <source>
        <dbReference type="ARBA" id="ARBA00022737"/>
    </source>
</evidence>
<evidence type="ECO:0000256" key="11">
    <source>
        <dbReference type="ARBA" id="ARBA00043254"/>
    </source>
</evidence>
<feature type="compositionally biased region" description="Basic and acidic residues" evidence="13">
    <location>
        <begin position="131"/>
        <end position="149"/>
    </location>
</feature>
<evidence type="ECO:0000256" key="12">
    <source>
        <dbReference type="PROSITE-ProRule" id="PRU01140"/>
    </source>
</evidence>
<keyword evidence="6" id="KW-0862">Zinc</keyword>
<reference evidence="15" key="2">
    <citation type="submission" date="2025-08" db="UniProtKB">
        <authorList>
            <consortium name="Ensembl"/>
        </authorList>
    </citation>
    <scope>IDENTIFICATION</scope>
    <source>
        <strain evidence="15">Hd-rR</strain>
    </source>
</reference>
<dbReference type="GO" id="GO:0044609">
    <property type="term" value="C:DBIRD complex"/>
    <property type="evidence" value="ECO:0000318"/>
    <property type="project" value="GO_Central"/>
</dbReference>
<evidence type="ECO:0000256" key="3">
    <source>
        <dbReference type="ARBA" id="ARBA00022723"/>
    </source>
</evidence>
<dbReference type="CTD" id="284695"/>
<evidence type="ECO:0000256" key="13">
    <source>
        <dbReference type="SAM" id="MobiDB-lite"/>
    </source>
</evidence>
<proteinExistence type="inferred from homology"/>
<feature type="region of interest" description="Disordered" evidence="13">
    <location>
        <begin position="1"/>
        <end position="171"/>
    </location>
</feature>
<evidence type="ECO:0000256" key="6">
    <source>
        <dbReference type="ARBA" id="ARBA00022833"/>
    </source>
</evidence>
<keyword evidence="5 12" id="KW-0863">Zinc-finger</keyword>
<dbReference type="GO" id="GO:0005634">
    <property type="term" value="C:nucleus"/>
    <property type="evidence" value="ECO:0000318"/>
    <property type="project" value="GO_Central"/>
</dbReference>
<evidence type="ECO:0000313" key="15">
    <source>
        <dbReference type="Ensembl" id="ENSORLP00000041488.1"/>
    </source>
</evidence>
<dbReference type="PANTHER" id="PTHR12190:SF1">
    <property type="entry name" value="DBIRD COMPLEX SUBUNIT ZNF326"/>
    <property type="match status" value="1"/>
</dbReference>
<dbReference type="InterPro" id="IPR007071">
    <property type="entry name" value="AKAP95"/>
</dbReference>
<feature type="compositionally biased region" description="Polar residues" evidence="13">
    <location>
        <begin position="82"/>
        <end position="91"/>
    </location>
</feature>
<protein>
    <recommendedName>
        <fullName evidence="10">DBIRD complex subunit ZNF326</fullName>
    </recommendedName>
    <alternativeName>
        <fullName evidence="11">Zinc finger protein 326</fullName>
    </alternativeName>
</protein>